<dbReference type="SMART" id="SM00181">
    <property type="entry name" value="EGF"/>
    <property type="match status" value="2"/>
</dbReference>
<feature type="domain" description="Laminin G" evidence="3">
    <location>
        <begin position="468"/>
        <end position="589"/>
    </location>
</feature>
<feature type="domain" description="Laminin G" evidence="3">
    <location>
        <begin position="242"/>
        <end position="414"/>
    </location>
</feature>
<protein>
    <recommendedName>
        <fullName evidence="7">Pikachurin</fullName>
    </recommendedName>
</protein>
<dbReference type="CDD" id="cd00110">
    <property type="entry name" value="LamG"/>
    <property type="match status" value="3"/>
</dbReference>
<dbReference type="Gene3D" id="2.10.25.10">
    <property type="entry name" value="Laminin"/>
    <property type="match status" value="2"/>
</dbReference>
<feature type="domain" description="EGF-like" evidence="4">
    <location>
        <begin position="29"/>
        <end position="69"/>
    </location>
</feature>
<reference evidence="5" key="1">
    <citation type="journal article" date="2023" name="Mol. Biol. Evol.">
        <title>Third-Generation Sequencing Reveals the Adaptive Role of the Epigenome in Three Deep-Sea Polychaetes.</title>
        <authorList>
            <person name="Perez M."/>
            <person name="Aroh O."/>
            <person name="Sun Y."/>
            <person name="Lan Y."/>
            <person name="Juniper S.K."/>
            <person name="Young C.R."/>
            <person name="Angers B."/>
            <person name="Qian P.Y."/>
        </authorList>
    </citation>
    <scope>NUCLEOTIDE SEQUENCE</scope>
    <source>
        <strain evidence="5">P08H-3</strain>
    </source>
</reference>
<proteinExistence type="predicted"/>
<dbReference type="AlphaFoldDB" id="A0AAD9NBQ4"/>
<gene>
    <name evidence="5" type="ORF">LSH36_68g10026</name>
</gene>
<dbReference type="EMBL" id="JAODUP010000068">
    <property type="protein sequence ID" value="KAK2164155.1"/>
    <property type="molecule type" value="Genomic_DNA"/>
</dbReference>
<evidence type="ECO:0000259" key="3">
    <source>
        <dbReference type="PROSITE" id="PS50025"/>
    </source>
</evidence>
<dbReference type="SUPFAM" id="SSF49899">
    <property type="entry name" value="Concanavalin A-like lectins/glucanases"/>
    <property type="match status" value="3"/>
</dbReference>
<dbReference type="PROSITE" id="PS50026">
    <property type="entry name" value="EGF_3"/>
    <property type="match status" value="2"/>
</dbReference>
<dbReference type="Pfam" id="PF00054">
    <property type="entry name" value="Laminin_G_1"/>
    <property type="match status" value="2"/>
</dbReference>
<dbReference type="PANTHER" id="PTHR15036:SF85">
    <property type="entry name" value="SP2353, ISOFORM A"/>
    <property type="match status" value="1"/>
</dbReference>
<comment type="caution">
    <text evidence="5">The sequence shown here is derived from an EMBL/GenBank/DDBJ whole genome shotgun (WGS) entry which is preliminary data.</text>
</comment>
<dbReference type="PROSITE" id="PS01186">
    <property type="entry name" value="EGF_2"/>
    <property type="match status" value="1"/>
</dbReference>
<dbReference type="Proteomes" id="UP001208570">
    <property type="component" value="Unassembled WGS sequence"/>
</dbReference>
<dbReference type="CDD" id="cd00054">
    <property type="entry name" value="EGF_CA"/>
    <property type="match status" value="1"/>
</dbReference>
<evidence type="ECO:0000259" key="4">
    <source>
        <dbReference type="PROSITE" id="PS50026"/>
    </source>
</evidence>
<feature type="domain" description="EGF-like" evidence="4">
    <location>
        <begin position="415"/>
        <end position="450"/>
    </location>
</feature>
<feature type="domain" description="Laminin G" evidence="3">
    <location>
        <begin position="74"/>
        <end position="250"/>
    </location>
</feature>
<dbReference type="InterPro" id="IPR050372">
    <property type="entry name" value="Neurexin-related_CASP"/>
</dbReference>
<dbReference type="PROSITE" id="PS50025">
    <property type="entry name" value="LAM_G_DOMAIN"/>
    <property type="match status" value="3"/>
</dbReference>
<evidence type="ECO:0000313" key="6">
    <source>
        <dbReference type="Proteomes" id="UP001208570"/>
    </source>
</evidence>
<dbReference type="SMART" id="SM00282">
    <property type="entry name" value="LamG"/>
    <property type="match status" value="3"/>
</dbReference>
<organism evidence="5 6">
    <name type="scientific">Paralvinella palmiformis</name>
    <dbReference type="NCBI Taxonomy" id="53620"/>
    <lineage>
        <taxon>Eukaryota</taxon>
        <taxon>Metazoa</taxon>
        <taxon>Spiralia</taxon>
        <taxon>Lophotrochozoa</taxon>
        <taxon>Annelida</taxon>
        <taxon>Polychaeta</taxon>
        <taxon>Sedentaria</taxon>
        <taxon>Canalipalpata</taxon>
        <taxon>Terebellida</taxon>
        <taxon>Terebelliformia</taxon>
        <taxon>Alvinellidae</taxon>
        <taxon>Paralvinella</taxon>
    </lineage>
</organism>
<dbReference type="InterPro" id="IPR013320">
    <property type="entry name" value="ConA-like_dom_sf"/>
</dbReference>
<dbReference type="InterPro" id="IPR000742">
    <property type="entry name" value="EGF"/>
</dbReference>
<comment type="caution">
    <text evidence="2">Lacks conserved residue(s) required for the propagation of feature annotation.</text>
</comment>
<evidence type="ECO:0008006" key="7">
    <source>
        <dbReference type="Google" id="ProtNLM"/>
    </source>
</evidence>
<evidence type="ECO:0000256" key="1">
    <source>
        <dbReference type="ARBA" id="ARBA00023157"/>
    </source>
</evidence>
<evidence type="ECO:0000256" key="2">
    <source>
        <dbReference type="PROSITE-ProRule" id="PRU00076"/>
    </source>
</evidence>
<evidence type="ECO:0000313" key="5">
    <source>
        <dbReference type="EMBL" id="KAK2164155.1"/>
    </source>
</evidence>
<dbReference type="Pfam" id="PF02210">
    <property type="entry name" value="Laminin_G_2"/>
    <property type="match status" value="1"/>
</dbReference>
<name>A0AAD9NBQ4_9ANNE</name>
<dbReference type="GO" id="GO:0016020">
    <property type="term" value="C:membrane"/>
    <property type="evidence" value="ECO:0007669"/>
    <property type="project" value="UniProtKB-SubCell"/>
</dbReference>
<accession>A0AAD9NBQ4</accession>
<dbReference type="Pfam" id="PF00008">
    <property type="entry name" value="EGF"/>
    <property type="match status" value="1"/>
</dbReference>
<feature type="disulfide bond" evidence="2">
    <location>
        <begin position="59"/>
        <end position="68"/>
    </location>
</feature>
<dbReference type="Gene3D" id="2.60.120.200">
    <property type="match status" value="3"/>
</dbReference>
<sequence>MPMNDVYVKAGKLGKDKTAMENEIQTIHRFMTCLDLHCEGGGRCIPDEMRAGGGVRCQCPLGRQGLFCEQEIIVRYPKFMGTGYMAFPVLRGAYRDMSISIEFKPDTHNGLLLYSGDFPHPMSDFFSLALVDGFIEFRFDCGTGMAKIRTTNKIELGQWNTAEVKRSDWYGWLKLNDGAQERGRSKGLFSRITFREDLYLGGYKNTSTLGSKTGMQWGFVGCVRHLEINGKAYDMRQGAFVGDAIHGMDVEYLGLGQSALSYLDGEVVLKPTEPTGLILYNGYTADRTGDFISLALSNGFVDFRFDLGTGPAVIRSREPISMNEWHVIKFRRTGRNGELTVDSQAPVGGLSKGGYTQLTLTLDLFVGGHRNFDEVAKKAQIRTAFRGCIQKVVINERPLKLMEEALSGVNIDNCEHPCKGQPCLNGGKCIPVKDYYQCSCPVGFENSNCEDTAHPMTSMLEPDVRDPITVPMFQGTSSLQYKDNKHIHARIGGTNFDLQMKIKTRSPDGLLFWVSEERMYPSSDFTSLGLQHGYAVFSFNLGDGTVNIVNDNIKVDDGRWHNLRAQRSVILDILSGMKPLRSQNVKMGL</sequence>
<keyword evidence="6" id="KW-1185">Reference proteome</keyword>
<dbReference type="InterPro" id="IPR001881">
    <property type="entry name" value="EGF-like_Ca-bd_dom"/>
</dbReference>
<feature type="disulfide bond" evidence="2">
    <location>
        <begin position="440"/>
        <end position="449"/>
    </location>
</feature>
<dbReference type="PROSITE" id="PS00022">
    <property type="entry name" value="EGF_1"/>
    <property type="match status" value="1"/>
</dbReference>
<keyword evidence="2" id="KW-0245">EGF-like domain</keyword>
<dbReference type="GO" id="GO:0005509">
    <property type="term" value="F:calcium ion binding"/>
    <property type="evidence" value="ECO:0007669"/>
    <property type="project" value="InterPro"/>
</dbReference>
<dbReference type="SMART" id="SM00179">
    <property type="entry name" value="EGF_CA"/>
    <property type="match status" value="1"/>
</dbReference>
<dbReference type="PANTHER" id="PTHR15036">
    <property type="entry name" value="PIKACHURIN-LIKE PROTEIN"/>
    <property type="match status" value="1"/>
</dbReference>
<keyword evidence="1 2" id="KW-1015">Disulfide bond</keyword>
<dbReference type="InterPro" id="IPR001791">
    <property type="entry name" value="Laminin_G"/>
</dbReference>